<dbReference type="Proteomes" id="UP000887577">
    <property type="component" value="Unplaced"/>
</dbReference>
<reference evidence="3" key="1">
    <citation type="submission" date="2022-11" db="UniProtKB">
        <authorList>
            <consortium name="WormBaseParasite"/>
        </authorList>
    </citation>
    <scope>IDENTIFICATION</scope>
</reference>
<name>A0A914YCY9_9BILA</name>
<organism evidence="2 3">
    <name type="scientific">Panagrolaimus superbus</name>
    <dbReference type="NCBI Taxonomy" id="310955"/>
    <lineage>
        <taxon>Eukaryota</taxon>
        <taxon>Metazoa</taxon>
        <taxon>Ecdysozoa</taxon>
        <taxon>Nematoda</taxon>
        <taxon>Chromadorea</taxon>
        <taxon>Rhabditida</taxon>
        <taxon>Tylenchina</taxon>
        <taxon>Panagrolaimomorpha</taxon>
        <taxon>Panagrolaimoidea</taxon>
        <taxon>Panagrolaimidae</taxon>
        <taxon>Panagrolaimus</taxon>
    </lineage>
</organism>
<sequence>MREHQSASCCSSTSTTTDGGENDEPDECKFKQHFGIGPSSKTTTTNNNKSGKNGGIDFSRTSGASGAMDSSSPVNRRWLILIEPISAVHIAVILGAKGRIFRTDDSLAPLLGYECTNRLFGTEIHKLIPSLNLTADFVGKEQHCCGYCC</sequence>
<feature type="compositionally biased region" description="Low complexity" evidence="1">
    <location>
        <begin position="8"/>
        <end position="17"/>
    </location>
</feature>
<evidence type="ECO:0000256" key="1">
    <source>
        <dbReference type="SAM" id="MobiDB-lite"/>
    </source>
</evidence>
<proteinExistence type="predicted"/>
<dbReference type="AlphaFoldDB" id="A0A914YCY9"/>
<evidence type="ECO:0000313" key="3">
    <source>
        <dbReference type="WBParaSite" id="PSU_v2.g17298.t1"/>
    </source>
</evidence>
<dbReference type="WBParaSite" id="PSU_v2.g17298.t1">
    <property type="protein sequence ID" value="PSU_v2.g17298.t1"/>
    <property type="gene ID" value="PSU_v2.g17298"/>
</dbReference>
<feature type="compositionally biased region" description="Polar residues" evidence="1">
    <location>
        <begin position="59"/>
        <end position="72"/>
    </location>
</feature>
<accession>A0A914YCY9</accession>
<protein>
    <submittedName>
        <fullName evidence="3">PAS domain-containing protein</fullName>
    </submittedName>
</protein>
<feature type="region of interest" description="Disordered" evidence="1">
    <location>
        <begin position="1"/>
        <end position="72"/>
    </location>
</feature>
<keyword evidence="2" id="KW-1185">Reference proteome</keyword>
<evidence type="ECO:0000313" key="2">
    <source>
        <dbReference type="Proteomes" id="UP000887577"/>
    </source>
</evidence>
<feature type="compositionally biased region" description="Low complexity" evidence="1">
    <location>
        <begin position="39"/>
        <end position="51"/>
    </location>
</feature>